<evidence type="ECO:0000313" key="6">
    <source>
        <dbReference type="Proteomes" id="UP001154078"/>
    </source>
</evidence>
<evidence type="ECO:0000259" key="4">
    <source>
        <dbReference type="Pfam" id="PF20146"/>
    </source>
</evidence>
<dbReference type="PANTHER" id="PTHR11161">
    <property type="entry name" value="O-ACYLTRANSFERASE"/>
    <property type="match status" value="1"/>
</dbReference>
<evidence type="ECO:0000256" key="1">
    <source>
        <dbReference type="SAM" id="Phobius"/>
    </source>
</evidence>
<sequence length="662" mass="75455">MRLILKLYAFSLALVLVNGILSYEQYANIFKINNDILVSDACKKQINNLDFNTGFTMFDASSKIIYPGLIYATPIEYGIYDECVAIDVTNEDTNILGKHCVGVRTDVSIPIGSNIKNVKLENLFSFNQNISISGKDPKSLTLPAIQAGYCVPNKCTVDDLNKLFEAVTVPGVISFNFNDAICTTKNTGKELDTADICVISLLVIILAFIIVSTTYDVIQEKNKLAKKGYLIAFSLYTNTKKLVHVGPKEKEQIPIFHGLKFISMMWVIAGHGFGTNIAVPLFNMADILVWMKQRYIQYITAAPLAVTTFFFISGFLLPFTYLKLFKGKGIVQQVKFIPMNYLHRYLRLTPAAAMVFLVTISIIRHLGSGPMFYAAMVQNGNICKNHPWSFFLYFQNYYNYDQLDICLAQTWYLSADMQMFWLSPLFLIPTAAYIGKKYNAVMMSLFGFCIVTIILPIVITFKYPDYTNTYGTHTCMCNYVVGFIFGTFMRENIDKPFVFRKNRSFMNLLVWIVTLLIMYAIVYITADIFMGHMTSNTKKILNGIMPPLWSMCLGWMVYSCFHGYGGVVNWILTRPILQVGSRLSYCIYLLHMTVLIHNISFTRGKIYFNDWSQFYTWCGYFIISVIFAFIWTLSFESPIIILEKVAFGGNKKTLKKEKTINA</sequence>
<dbReference type="PANTHER" id="PTHR11161:SF72">
    <property type="entry name" value="FI21449P1"/>
    <property type="match status" value="1"/>
</dbReference>
<evidence type="ECO:0000256" key="2">
    <source>
        <dbReference type="SAM" id="SignalP"/>
    </source>
</evidence>
<feature type="transmembrane region" description="Helical" evidence="1">
    <location>
        <begin position="261"/>
        <end position="283"/>
    </location>
</feature>
<gene>
    <name evidence="5" type="ORF">MELIAE_LOCUS874</name>
</gene>
<dbReference type="GO" id="GO:0016747">
    <property type="term" value="F:acyltransferase activity, transferring groups other than amino-acyl groups"/>
    <property type="evidence" value="ECO:0007669"/>
    <property type="project" value="InterPro"/>
</dbReference>
<feature type="transmembrane region" description="Helical" evidence="1">
    <location>
        <begin position="583"/>
        <end position="602"/>
    </location>
</feature>
<keyword evidence="6" id="KW-1185">Reference proteome</keyword>
<reference evidence="5" key="1">
    <citation type="submission" date="2021-12" db="EMBL/GenBank/DDBJ databases">
        <authorList>
            <person name="King R."/>
        </authorList>
    </citation>
    <scope>NUCLEOTIDE SEQUENCE</scope>
</reference>
<name>A0A9P0ARZ5_BRAAE</name>
<proteinExistence type="predicted"/>
<keyword evidence="2" id="KW-0732">Signal</keyword>
<evidence type="ECO:0000313" key="5">
    <source>
        <dbReference type="EMBL" id="CAH0546778.1"/>
    </source>
</evidence>
<dbReference type="Pfam" id="PF01757">
    <property type="entry name" value="Acyl_transf_3"/>
    <property type="match status" value="1"/>
</dbReference>
<dbReference type="InterPro" id="IPR002656">
    <property type="entry name" value="Acyl_transf_3_dom"/>
</dbReference>
<accession>A0A9P0ARZ5</accession>
<feature type="domain" description="Acyltransferase 3" evidence="3">
    <location>
        <begin position="256"/>
        <end position="630"/>
    </location>
</feature>
<feature type="transmembrane region" description="Helical" evidence="1">
    <location>
        <begin position="345"/>
        <end position="363"/>
    </location>
</feature>
<feature type="transmembrane region" description="Helical" evidence="1">
    <location>
        <begin position="295"/>
        <end position="324"/>
    </location>
</feature>
<feature type="transmembrane region" description="Helical" evidence="1">
    <location>
        <begin position="548"/>
        <end position="571"/>
    </location>
</feature>
<feature type="chain" id="PRO_5040429805" description="Nose resistant-to-fluoxetine protein N-terminal domain-containing protein" evidence="2">
    <location>
        <begin position="20"/>
        <end position="662"/>
    </location>
</feature>
<protein>
    <recommendedName>
        <fullName evidence="7">Nose resistant-to-fluoxetine protein N-terminal domain-containing protein</fullName>
    </recommendedName>
</protein>
<dbReference type="OrthoDB" id="118951at2759"/>
<feature type="transmembrane region" description="Helical" evidence="1">
    <location>
        <begin position="198"/>
        <end position="218"/>
    </location>
</feature>
<feature type="transmembrane region" description="Helical" evidence="1">
    <location>
        <begin position="508"/>
        <end position="528"/>
    </location>
</feature>
<feature type="transmembrane region" description="Helical" evidence="1">
    <location>
        <begin position="441"/>
        <end position="464"/>
    </location>
</feature>
<dbReference type="AlphaFoldDB" id="A0A9P0ARZ5"/>
<organism evidence="5 6">
    <name type="scientific">Brassicogethes aeneus</name>
    <name type="common">Rape pollen beetle</name>
    <name type="synonym">Meligethes aeneus</name>
    <dbReference type="NCBI Taxonomy" id="1431903"/>
    <lineage>
        <taxon>Eukaryota</taxon>
        <taxon>Metazoa</taxon>
        <taxon>Ecdysozoa</taxon>
        <taxon>Arthropoda</taxon>
        <taxon>Hexapoda</taxon>
        <taxon>Insecta</taxon>
        <taxon>Pterygota</taxon>
        <taxon>Neoptera</taxon>
        <taxon>Endopterygota</taxon>
        <taxon>Coleoptera</taxon>
        <taxon>Polyphaga</taxon>
        <taxon>Cucujiformia</taxon>
        <taxon>Nitidulidae</taxon>
        <taxon>Meligethinae</taxon>
        <taxon>Brassicogethes</taxon>
    </lineage>
</organism>
<dbReference type="InterPro" id="IPR052728">
    <property type="entry name" value="O2_lipid_transport_reg"/>
</dbReference>
<dbReference type="Pfam" id="PF20146">
    <property type="entry name" value="NRF"/>
    <property type="match status" value="1"/>
</dbReference>
<feature type="domain" description="Nose resistant-to-fluoxetine protein N-terminal" evidence="4">
    <location>
        <begin position="54"/>
        <end position="163"/>
    </location>
</feature>
<dbReference type="InterPro" id="IPR006621">
    <property type="entry name" value="Nose-resist-to-fluoxetine_N"/>
</dbReference>
<keyword evidence="1" id="KW-0472">Membrane</keyword>
<dbReference type="Proteomes" id="UP001154078">
    <property type="component" value="Chromosome 1"/>
</dbReference>
<keyword evidence="1" id="KW-1133">Transmembrane helix</keyword>
<dbReference type="EMBL" id="OV121132">
    <property type="protein sequence ID" value="CAH0546778.1"/>
    <property type="molecule type" value="Genomic_DNA"/>
</dbReference>
<evidence type="ECO:0008006" key="7">
    <source>
        <dbReference type="Google" id="ProtNLM"/>
    </source>
</evidence>
<feature type="signal peptide" evidence="2">
    <location>
        <begin position="1"/>
        <end position="19"/>
    </location>
</feature>
<keyword evidence="1" id="KW-0812">Transmembrane</keyword>
<evidence type="ECO:0000259" key="3">
    <source>
        <dbReference type="Pfam" id="PF01757"/>
    </source>
</evidence>
<feature type="transmembrane region" description="Helical" evidence="1">
    <location>
        <begin position="470"/>
        <end position="488"/>
    </location>
</feature>
<feature type="transmembrane region" description="Helical" evidence="1">
    <location>
        <begin position="614"/>
        <end position="634"/>
    </location>
</feature>